<keyword evidence="3" id="KW-1185">Reference proteome</keyword>
<proteinExistence type="predicted"/>
<dbReference type="AlphaFoldDB" id="A0A445CAT3"/>
<gene>
    <name evidence="2" type="ORF">Ahy_A07g034058</name>
</gene>
<evidence type="ECO:0000313" key="2">
    <source>
        <dbReference type="EMBL" id="RYR48064.1"/>
    </source>
</evidence>
<feature type="transmembrane region" description="Helical" evidence="1">
    <location>
        <begin position="20"/>
        <end position="39"/>
    </location>
</feature>
<comment type="caution">
    <text evidence="2">The sequence shown here is derived from an EMBL/GenBank/DDBJ whole genome shotgun (WGS) entry which is preliminary data.</text>
</comment>
<reference evidence="2 3" key="1">
    <citation type="submission" date="2019-01" db="EMBL/GenBank/DDBJ databases">
        <title>Sequencing of cultivated peanut Arachis hypogaea provides insights into genome evolution and oil improvement.</title>
        <authorList>
            <person name="Chen X."/>
        </authorList>
    </citation>
    <scope>NUCLEOTIDE SEQUENCE [LARGE SCALE GENOMIC DNA]</scope>
    <source>
        <strain evidence="3">cv. Fuhuasheng</strain>
        <tissue evidence="2">Leaves</tissue>
    </source>
</reference>
<keyword evidence="1" id="KW-0472">Membrane</keyword>
<dbReference type="Proteomes" id="UP000289738">
    <property type="component" value="Chromosome A07"/>
</dbReference>
<dbReference type="STRING" id="3818.A0A445CAT3"/>
<sequence length="235" mass="26581">MATVQVQKKLVLLLHLTHKGVLVCGILIVGFFSFPMLPLRISKYSLTPSDEEHDLNWGVKSHKMTIARPCRKDSTWITMEERDLLECCGSIKFASEMASASPFSSLQHTLDVASDIWCNKINVHSWRMSQLSLADAVVPPACAHLLRSQTSHLWQPPTVHFRQSILEELRRQSEDINLSSEDGLEQISLNDDGNKISETEMLNQSGVDVLEPVAPKNKRDENEPVLVKVKDRHLY</sequence>
<organism evidence="2 3">
    <name type="scientific">Arachis hypogaea</name>
    <name type="common">Peanut</name>
    <dbReference type="NCBI Taxonomy" id="3818"/>
    <lineage>
        <taxon>Eukaryota</taxon>
        <taxon>Viridiplantae</taxon>
        <taxon>Streptophyta</taxon>
        <taxon>Embryophyta</taxon>
        <taxon>Tracheophyta</taxon>
        <taxon>Spermatophyta</taxon>
        <taxon>Magnoliopsida</taxon>
        <taxon>eudicotyledons</taxon>
        <taxon>Gunneridae</taxon>
        <taxon>Pentapetalae</taxon>
        <taxon>rosids</taxon>
        <taxon>fabids</taxon>
        <taxon>Fabales</taxon>
        <taxon>Fabaceae</taxon>
        <taxon>Papilionoideae</taxon>
        <taxon>50 kb inversion clade</taxon>
        <taxon>dalbergioids sensu lato</taxon>
        <taxon>Dalbergieae</taxon>
        <taxon>Pterocarpus clade</taxon>
        <taxon>Arachis</taxon>
    </lineage>
</organism>
<keyword evidence="1" id="KW-0812">Transmembrane</keyword>
<evidence type="ECO:0000313" key="3">
    <source>
        <dbReference type="Proteomes" id="UP000289738"/>
    </source>
</evidence>
<keyword evidence="1" id="KW-1133">Transmembrane helix</keyword>
<protein>
    <submittedName>
        <fullName evidence="2">Uncharacterized protein</fullName>
    </submittedName>
</protein>
<dbReference type="EMBL" id="SDMP01000007">
    <property type="protein sequence ID" value="RYR48064.1"/>
    <property type="molecule type" value="Genomic_DNA"/>
</dbReference>
<accession>A0A445CAT3</accession>
<name>A0A445CAT3_ARAHY</name>
<evidence type="ECO:0000256" key="1">
    <source>
        <dbReference type="SAM" id="Phobius"/>
    </source>
</evidence>